<dbReference type="Proteomes" id="UP000075886">
    <property type="component" value="Unassembled WGS sequence"/>
</dbReference>
<keyword evidence="3" id="KW-0067">ATP-binding</keyword>
<dbReference type="Gene3D" id="3.30.420.110">
    <property type="entry name" value="MutS, connector domain"/>
    <property type="match status" value="1"/>
</dbReference>
<dbReference type="STRING" id="69004.A0A182QHX3"/>
<dbReference type="GO" id="GO:0140664">
    <property type="term" value="F:ATP-dependent DNA damage sensor activity"/>
    <property type="evidence" value="ECO:0007669"/>
    <property type="project" value="InterPro"/>
</dbReference>
<dbReference type="SMART" id="SM00534">
    <property type="entry name" value="MUTSac"/>
    <property type="match status" value="1"/>
</dbReference>
<dbReference type="InterPro" id="IPR045076">
    <property type="entry name" value="MutS"/>
</dbReference>
<dbReference type="GO" id="GO:0030983">
    <property type="term" value="F:mismatched DNA binding"/>
    <property type="evidence" value="ECO:0007669"/>
    <property type="project" value="InterPro"/>
</dbReference>
<accession>A0A182QHX3</accession>
<dbReference type="PANTHER" id="PTHR11361">
    <property type="entry name" value="DNA MISMATCH REPAIR PROTEIN MUTS FAMILY MEMBER"/>
    <property type="match status" value="1"/>
</dbReference>
<reference evidence="9" key="2">
    <citation type="submission" date="2020-05" db="UniProtKB">
        <authorList>
            <consortium name="EnsemblMetazoa"/>
        </authorList>
    </citation>
    <scope>IDENTIFICATION</scope>
    <source>
        <strain evidence="9">FAR1</strain>
    </source>
</reference>
<dbReference type="GO" id="GO:0006298">
    <property type="term" value="P:mismatch repair"/>
    <property type="evidence" value="ECO:0007669"/>
    <property type="project" value="InterPro"/>
</dbReference>
<dbReference type="InterPro" id="IPR011184">
    <property type="entry name" value="DNA_mismatch_repair_Msh2"/>
</dbReference>
<dbReference type="GO" id="GO:0007131">
    <property type="term" value="P:reciprocal meiotic recombination"/>
    <property type="evidence" value="ECO:0007669"/>
    <property type="project" value="TreeGrafter"/>
</dbReference>
<dbReference type="SUPFAM" id="SSF52540">
    <property type="entry name" value="P-loop containing nucleoside triphosphate hydrolases"/>
    <property type="match status" value="1"/>
</dbReference>
<dbReference type="InterPro" id="IPR036187">
    <property type="entry name" value="DNA_mismatch_repair_MutS_sf"/>
</dbReference>
<proteinExistence type="inferred from homology"/>
<keyword evidence="10" id="KW-1185">Reference proteome</keyword>
<dbReference type="EMBL" id="AXCN02001828">
    <property type="status" value="NOT_ANNOTATED_CDS"/>
    <property type="molecule type" value="Genomic_DNA"/>
</dbReference>
<evidence type="ECO:0000256" key="5">
    <source>
        <dbReference type="ARBA" id="ARBA00023254"/>
    </source>
</evidence>
<dbReference type="VEuPathDB" id="VectorBase:AFAF010504"/>
<keyword evidence="2" id="KW-0547">Nucleotide-binding</keyword>
<keyword evidence="4" id="KW-0238">DNA-binding</keyword>
<evidence type="ECO:0000259" key="8">
    <source>
        <dbReference type="SMART" id="SM00534"/>
    </source>
</evidence>
<evidence type="ECO:0000256" key="6">
    <source>
        <dbReference type="SAM" id="MobiDB-lite"/>
    </source>
</evidence>
<evidence type="ECO:0000313" key="10">
    <source>
        <dbReference type="Proteomes" id="UP000075886"/>
    </source>
</evidence>
<feature type="region of interest" description="Disordered" evidence="6">
    <location>
        <begin position="780"/>
        <end position="799"/>
    </location>
</feature>
<dbReference type="PANTHER" id="PTHR11361:SF21">
    <property type="entry name" value="MUTS PROTEIN HOMOLOG 4"/>
    <property type="match status" value="1"/>
</dbReference>
<evidence type="ECO:0000256" key="4">
    <source>
        <dbReference type="ARBA" id="ARBA00023125"/>
    </source>
</evidence>
<evidence type="ECO:0000259" key="7">
    <source>
        <dbReference type="SMART" id="SM00533"/>
    </source>
</evidence>
<dbReference type="Gene3D" id="1.10.1420.10">
    <property type="match status" value="2"/>
</dbReference>
<evidence type="ECO:0000313" key="9">
    <source>
        <dbReference type="EnsemblMetazoa" id="AFAF010504-PA"/>
    </source>
</evidence>
<dbReference type="Pfam" id="PF00488">
    <property type="entry name" value="MutS_V"/>
    <property type="match status" value="1"/>
</dbReference>
<comment type="similarity">
    <text evidence="1">Belongs to the DNA mismatch repair MutS family.</text>
</comment>
<dbReference type="Gene3D" id="3.40.50.300">
    <property type="entry name" value="P-loop containing nucleotide triphosphate hydrolases"/>
    <property type="match status" value="1"/>
</dbReference>
<evidence type="ECO:0000256" key="3">
    <source>
        <dbReference type="ARBA" id="ARBA00022840"/>
    </source>
</evidence>
<dbReference type="GO" id="GO:0005634">
    <property type="term" value="C:nucleus"/>
    <property type="evidence" value="ECO:0007669"/>
    <property type="project" value="TreeGrafter"/>
</dbReference>
<dbReference type="InterPro" id="IPR036678">
    <property type="entry name" value="MutS_con_dom_sf"/>
</dbReference>
<feature type="domain" description="DNA mismatch repair protein MutS core" evidence="7">
    <location>
        <begin position="217"/>
        <end position="543"/>
    </location>
</feature>
<dbReference type="SUPFAM" id="SSF48334">
    <property type="entry name" value="DNA repair protein MutS, domain III"/>
    <property type="match status" value="1"/>
</dbReference>
<dbReference type="SMART" id="SM00533">
    <property type="entry name" value="MUTSd"/>
    <property type="match status" value="1"/>
</dbReference>
<dbReference type="InterPro" id="IPR007696">
    <property type="entry name" value="DNA_mismatch_repair_MutS_core"/>
</dbReference>
<evidence type="ECO:0008006" key="11">
    <source>
        <dbReference type="Google" id="ProtNLM"/>
    </source>
</evidence>
<feature type="domain" description="DNA mismatch repair proteins mutS family" evidence="8">
    <location>
        <begin position="560"/>
        <end position="771"/>
    </location>
</feature>
<protein>
    <recommendedName>
        <fullName evidence="11">DNA mismatch repair proteins mutS family domain-containing protein</fullName>
    </recommendedName>
</protein>
<organism evidence="9 10">
    <name type="scientific">Anopheles farauti</name>
    <dbReference type="NCBI Taxonomy" id="69004"/>
    <lineage>
        <taxon>Eukaryota</taxon>
        <taxon>Metazoa</taxon>
        <taxon>Ecdysozoa</taxon>
        <taxon>Arthropoda</taxon>
        <taxon>Hexapoda</taxon>
        <taxon>Insecta</taxon>
        <taxon>Pterygota</taxon>
        <taxon>Neoptera</taxon>
        <taxon>Endopterygota</taxon>
        <taxon>Diptera</taxon>
        <taxon>Nematocera</taxon>
        <taxon>Culicoidea</taxon>
        <taxon>Culicidae</taxon>
        <taxon>Anophelinae</taxon>
        <taxon>Anopheles</taxon>
    </lineage>
</organism>
<evidence type="ECO:0000256" key="1">
    <source>
        <dbReference type="ARBA" id="ARBA00006271"/>
    </source>
</evidence>
<dbReference type="InterPro" id="IPR027417">
    <property type="entry name" value="P-loop_NTPase"/>
</dbReference>
<dbReference type="Pfam" id="PF05192">
    <property type="entry name" value="MutS_III"/>
    <property type="match status" value="1"/>
</dbReference>
<dbReference type="GO" id="GO:0005524">
    <property type="term" value="F:ATP binding"/>
    <property type="evidence" value="ECO:0007669"/>
    <property type="project" value="UniProtKB-KW"/>
</dbReference>
<evidence type="ECO:0000256" key="2">
    <source>
        <dbReference type="ARBA" id="ARBA00022741"/>
    </source>
</evidence>
<dbReference type="AlphaFoldDB" id="A0A182QHX3"/>
<dbReference type="PIRSF" id="PIRSF005813">
    <property type="entry name" value="MSH2"/>
    <property type="match status" value="1"/>
</dbReference>
<dbReference type="EnsemblMetazoa" id="AFAF010504-RA">
    <property type="protein sequence ID" value="AFAF010504-PA"/>
    <property type="gene ID" value="AFAF010504"/>
</dbReference>
<dbReference type="InterPro" id="IPR000432">
    <property type="entry name" value="DNA_mismatch_repair_MutS_C"/>
</dbReference>
<name>A0A182QHX3_9DIPT</name>
<reference evidence="10" key="1">
    <citation type="submission" date="2014-01" db="EMBL/GenBank/DDBJ databases">
        <title>The Genome Sequence of Anopheles farauti FAR1 (V2).</title>
        <authorList>
            <consortium name="The Broad Institute Genomics Platform"/>
            <person name="Neafsey D.E."/>
            <person name="Besansky N."/>
            <person name="Howell P."/>
            <person name="Walton C."/>
            <person name="Young S.K."/>
            <person name="Zeng Q."/>
            <person name="Gargeya S."/>
            <person name="Fitzgerald M."/>
            <person name="Haas B."/>
            <person name="Abouelleil A."/>
            <person name="Allen A.W."/>
            <person name="Alvarado L."/>
            <person name="Arachchi H.M."/>
            <person name="Berlin A.M."/>
            <person name="Chapman S.B."/>
            <person name="Gainer-Dewar J."/>
            <person name="Goldberg J."/>
            <person name="Griggs A."/>
            <person name="Gujja S."/>
            <person name="Hansen M."/>
            <person name="Howarth C."/>
            <person name="Imamovic A."/>
            <person name="Ireland A."/>
            <person name="Larimer J."/>
            <person name="McCowan C."/>
            <person name="Murphy C."/>
            <person name="Pearson M."/>
            <person name="Poon T.W."/>
            <person name="Priest M."/>
            <person name="Roberts A."/>
            <person name="Saif S."/>
            <person name="Shea T."/>
            <person name="Sisk P."/>
            <person name="Sykes S."/>
            <person name="Wortman J."/>
            <person name="Nusbaum C."/>
            <person name="Birren B."/>
        </authorList>
    </citation>
    <scope>NUCLEOTIDE SEQUENCE [LARGE SCALE GENOMIC DNA]</scope>
    <source>
        <strain evidence="10">FAR1</strain>
    </source>
</reference>
<keyword evidence="5" id="KW-0469">Meiosis</keyword>
<sequence length="868" mass="97540">MSGRCPTPVGVVRLRPSLVVTPAPVCFNPLKLQIIPPEMLVVVVETVVAEGRGHAALEVGLAAIDVTSPHLKLTQYGDNFWYSVTLTTLHSLDPTVVYFSDHALAASSSYLPKLIHRFLPRTQILGLGRSYFNDSTAESYLSQLCSRDYAKLRGLIQSKYYGLASCGALLRHCMETALLQIASRSLKLSYIDKMSTMTMDVECIGQLELLGPLQKGDDRKSLFGFLNHCVTGIGKRHLRANIIEPWTSRERLELRVKCIRELLGKPTLLQAIRRVLAEVKEVGGLLKLTVDIDRMKSTHQNTIHMLNQASSLRNVLHAVPKLRELLADVSAPYLSDLKQTLEDTVYAELLEKICNVLDDSPIERSTTYNRLFLVRAKINSILDLLRSLYSGVIDEIRQYVAELSLSTRMQLKLNHTKQHGFHLMYVLANDEVDHVAEQLGGSFQVLGRVGRRYTLTNGRLMVFNEKLGSVGKEIEEISYGIIRGLIESIRESVDAVYNLVGCLTDLDVVQALATVSQGREFCEPSFGEETKIVSGRHPLLESHCGERKVVRNNVIATPEYNVFVVTGPNMSGKTVYMKTICTLQIMAQLGCYIPAHQAQVRIVDRLLTIFGDADNNLQQDDSEPCRMYSKLQFVRHCLTPRSLVVIDELYGDTHRPDTGSSKWTLLERIIDYVGQENDGREQPVPTLASIRKPFIFITTHCMDLLRPLETHHNVSQLCLQTEAVQMDGVERLRYKYTVVEGRTIVQQYGLSLARTINFPPEVLARAEQLCAGELRQHLAQPSTANRSHNRTGNVSSTTISSLSTQGSFNEFFRLFYHLYGKVANGVRNVDDVQQHLSEQIAQFHASVPEEVRDFLRTTPLEQLLQLDV</sequence>